<protein>
    <submittedName>
        <fullName evidence="2">Molybdopterin-guanine dinucleotide biosynthesis protein B</fullName>
    </submittedName>
</protein>
<dbReference type="PANTHER" id="PTHR40072:SF1">
    <property type="entry name" value="MOLYBDOPTERIN-GUANINE DINUCLEOTIDE BIOSYNTHESIS ADAPTER PROTEIN"/>
    <property type="match status" value="1"/>
</dbReference>
<dbReference type="Proteomes" id="UP000001901">
    <property type="component" value="Chromosome"/>
</dbReference>
<dbReference type="OrthoDB" id="9014at2157"/>
<keyword evidence="3" id="KW-1185">Reference proteome</keyword>
<dbReference type="GO" id="GO:0005525">
    <property type="term" value="F:GTP binding"/>
    <property type="evidence" value="ECO:0007669"/>
    <property type="project" value="InterPro"/>
</dbReference>
<feature type="domain" description="Molybdopterin-guanine dinucleotide biosynthesis protein B (MobB)" evidence="1">
    <location>
        <begin position="3"/>
        <end position="126"/>
    </location>
</feature>
<dbReference type="AlphaFoldDB" id="D2RGT2"/>
<dbReference type="HOGENOM" id="CLU_068199_2_1_2"/>
<dbReference type="RefSeq" id="WP_012939843.1">
    <property type="nucleotide sequence ID" value="NC_013741.1"/>
</dbReference>
<name>D2RGT2_ARCPA</name>
<dbReference type="eggNOG" id="arCOG00532">
    <property type="taxonomic scope" value="Archaea"/>
</dbReference>
<dbReference type="PANTHER" id="PTHR40072">
    <property type="entry name" value="MOLYBDOPTERIN-GUANINE DINUCLEOTIDE BIOSYNTHESIS ADAPTER PROTEIN-RELATED"/>
    <property type="match status" value="1"/>
</dbReference>
<organism evidence="2 3">
    <name type="scientific">Archaeoglobus profundus (strain DSM 5631 / JCM 9629 / NBRC 100127 / Av18)</name>
    <dbReference type="NCBI Taxonomy" id="572546"/>
    <lineage>
        <taxon>Archaea</taxon>
        <taxon>Methanobacteriati</taxon>
        <taxon>Methanobacteriota</taxon>
        <taxon>Archaeoglobi</taxon>
        <taxon>Archaeoglobales</taxon>
        <taxon>Archaeoglobaceae</taxon>
        <taxon>Archaeoglobus</taxon>
    </lineage>
</organism>
<dbReference type="STRING" id="572546.Arcpr_0439"/>
<gene>
    <name evidence="2" type="ordered locus">Arcpr_0439</name>
</gene>
<dbReference type="InterPro" id="IPR052539">
    <property type="entry name" value="MGD_biosynthesis_adapter"/>
</dbReference>
<dbReference type="GeneID" id="8739097"/>
<dbReference type="KEGG" id="apo:Arcpr_0439"/>
<proteinExistence type="predicted"/>
<dbReference type="NCBIfam" id="TIGR00176">
    <property type="entry name" value="mobB"/>
    <property type="match status" value="1"/>
</dbReference>
<dbReference type="CDD" id="cd03116">
    <property type="entry name" value="MobB"/>
    <property type="match status" value="1"/>
</dbReference>
<dbReference type="Pfam" id="PF03205">
    <property type="entry name" value="MobB"/>
    <property type="match status" value="1"/>
</dbReference>
<dbReference type="PaxDb" id="572546-Arcpr_0439"/>
<evidence type="ECO:0000313" key="2">
    <source>
        <dbReference type="EMBL" id="ADB57507.1"/>
    </source>
</evidence>
<dbReference type="GO" id="GO:0006777">
    <property type="term" value="P:Mo-molybdopterin cofactor biosynthetic process"/>
    <property type="evidence" value="ECO:0007669"/>
    <property type="project" value="InterPro"/>
</dbReference>
<dbReference type="Gene3D" id="3.40.50.300">
    <property type="entry name" value="P-loop containing nucleotide triphosphate hydrolases"/>
    <property type="match status" value="1"/>
</dbReference>
<reference evidence="2 3" key="1">
    <citation type="journal article" date="2010" name="Stand. Genomic Sci.">
        <title>Complete genome sequence of Archaeoglobus profundus type strain (AV18).</title>
        <authorList>
            <person name="von Jan M."/>
            <person name="Lapidus A."/>
            <person name="Del Rio T.G."/>
            <person name="Copeland A."/>
            <person name="Tice H."/>
            <person name="Cheng J.F."/>
            <person name="Lucas S."/>
            <person name="Chen F."/>
            <person name="Nolan M."/>
            <person name="Goodwin L."/>
            <person name="Han C."/>
            <person name="Pitluck S."/>
            <person name="Liolios K."/>
            <person name="Ivanova N."/>
            <person name="Mavromatis K."/>
            <person name="Ovchinnikova G."/>
            <person name="Chertkov O."/>
            <person name="Pati A."/>
            <person name="Chen A."/>
            <person name="Palaniappan K."/>
            <person name="Land M."/>
            <person name="Hauser L."/>
            <person name="Chang Y.J."/>
            <person name="Jeffries C.D."/>
            <person name="Saunders E."/>
            <person name="Brettin T."/>
            <person name="Detter J.C."/>
            <person name="Chain P."/>
            <person name="Eichinger K."/>
            <person name="Huber H."/>
            <person name="Spring S."/>
            <person name="Rohde M."/>
            <person name="Goker M."/>
            <person name="Wirth R."/>
            <person name="Woyke T."/>
            <person name="Bristow J."/>
            <person name="Eisen J.A."/>
            <person name="Markowitz V."/>
            <person name="Hugenholtz P."/>
            <person name="Kyrpides N.C."/>
            <person name="Klenk H.P."/>
        </authorList>
    </citation>
    <scope>NUCLEOTIDE SEQUENCE [LARGE SCALE GENOMIC DNA]</scope>
    <source>
        <strain evidence="3">DSM 5631 / JCM 9629 / NBRC 100127 / Av18</strain>
    </source>
</reference>
<sequence>MKVLCVVGKSNSGKTALIEGVVPILKKKGLVVLVIKHAKEFDIDREGKDSWRIFRSGADVVITSKEKTAFIGRIPDDLDTLIEIFKDKYDLILTEGFSSSNYPKIVVLKDGEDLRSYTNVIAVVADFNVDFQPKFRRDDYENIANFMISWIKSACPSPF</sequence>
<dbReference type="SUPFAM" id="SSF52540">
    <property type="entry name" value="P-loop containing nucleoside triphosphate hydrolases"/>
    <property type="match status" value="1"/>
</dbReference>
<dbReference type="EMBL" id="CP001857">
    <property type="protein sequence ID" value="ADB57507.1"/>
    <property type="molecule type" value="Genomic_DNA"/>
</dbReference>
<dbReference type="InterPro" id="IPR027417">
    <property type="entry name" value="P-loop_NTPase"/>
</dbReference>
<evidence type="ECO:0000259" key="1">
    <source>
        <dbReference type="Pfam" id="PF03205"/>
    </source>
</evidence>
<evidence type="ECO:0000313" key="3">
    <source>
        <dbReference type="Proteomes" id="UP000001901"/>
    </source>
</evidence>
<accession>D2RGT2</accession>
<dbReference type="InterPro" id="IPR004435">
    <property type="entry name" value="MobB_dom"/>
</dbReference>